<dbReference type="PANTHER" id="PTHR42928">
    <property type="entry name" value="TRICARBOXYLATE-BINDING PROTEIN"/>
    <property type="match status" value="1"/>
</dbReference>
<dbReference type="Gene3D" id="3.40.190.10">
    <property type="entry name" value="Periplasmic binding protein-like II"/>
    <property type="match status" value="1"/>
</dbReference>
<keyword evidence="2" id="KW-0675">Receptor</keyword>
<accession>A0A1M5VQN7</accession>
<dbReference type="CDD" id="cd13579">
    <property type="entry name" value="PBP2_Bug_NagM"/>
    <property type="match status" value="1"/>
</dbReference>
<organism evidence="2 3">
    <name type="scientific">Bradyrhizobium erythrophlei</name>
    <dbReference type="NCBI Taxonomy" id="1437360"/>
    <lineage>
        <taxon>Bacteria</taxon>
        <taxon>Pseudomonadati</taxon>
        <taxon>Pseudomonadota</taxon>
        <taxon>Alphaproteobacteria</taxon>
        <taxon>Hyphomicrobiales</taxon>
        <taxon>Nitrobacteraceae</taxon>
        <taxon>Bradyrhizobium</taxon>
    </lineage>
</organism>
<evidence type="ECO:0000313" key="2">
    <source>
        <dbReference type="EMBL" id="SHH77566.1"/>
    </source>
</evidence>
<dbReference type="InterPro" id="IPR005064">
    <property type="entry name" value="BUG"/>
</dbReference>
<dbReference type="PIRSF" id="PIRSF017082">
    <property type="entry name" value="YflP"/>
    <property type="match status" value="1"/>
</dbReference>
<evidence type="ECO:0000256" key="1">
    <source>
        <dbReference type="ARBA" id="ARBA00006987"/>
    </source>
</evidence>
<dbReference type="Gene3D" id="3.40.190.150">
    <property type="entry name" value="Bordetella uptake gene, domain 1"/>
    <property type="match status" value="1"/>
</dbReference>
<dbReference type="Proteomes" id="UP000189796">
    <property type="component" value="Chromosome I"/>
</dbReference>
<sequence>MDRRSFMAGCVGLSLAAKAGDALGEAGPLTKMIFPFSAGGGGDTLCRLLAQHAGQLLDRTVIVENRTGGDGLIGIKWVQNAKPDGTTVLVTTGPTMYLLPMVETEPSFDLNKDFVPVSLLARFEFGVVAGAAVDARDFKQFVAWLKSNPTKATFGVPSNGTIPHFTGSKLEEVLGIPMTRVAYRGSAPAINDLIGGHLPFAIVTIADAIPQHRAGNIKILAVSSAERSPFLPDVPTLKENGIDLVADGWYGMWLPAGSSKEFARQLSAAVVTSLAKPDVREKLLAIGLIPVGTTPEGLAQELAANTAFWQPIVKATGYKITN</sequence>
<name>A0A1M5VQN7_9BRAD</name>
<dbReference type="PANTHER" id="PTHR42928:SF5">
    <property type="entry name" value="BLR1237 PROTEIN"/>
    <property type="match status" value="1"/>
</dbReference>
<dbReference type="InterPro" id="IPR042100">
    <property type="entry name" value="Bug_dom1"/>
</dbReference>
<protein>
    <submittedName>
        <fullName evidence="2">Tripartite-type tricarboxylate transporter, receptor component TctC</fullName>
    </submittedName>
</protein>
<dbReference type="EMBL" id="LT670817">
    <property type="protein sequence ID" value="SHH77566.1"/>
    <property type="molecule type" value="Genomic_DNA"/>
</dbReference>
<dbReference type="SUPFAM" id="SSF53850">
    <property type="entry name" value="Periplasmic binding protein-like II"/>
    <property type="match status" value="1"/>
</dbReference>
<proteinExistence type="inferred from homology"/>
<dbReference type="RefSeq" id="WP_079604567.1">
    <property type="nucleotide sequence ID" value="NZ_LT670817.1"/>
</dbReference>
<dbReference type="AlphaFoldDB" id="A0A1M5VQN7"/>
<dbReference type="Pfam" id="PF03401">
    <property type="entry name" value="TctC"/>
    <property type="match status" value="1"/>
</dbReference>
<gene>
    <name evidence="2" type="ORF">SAMN05443248_6112</name>
</gene>
<evidence type="ECO:0000313" key="3">
    <source>
        <dbReference type="Proteomes" id="UP000189796"/>
    </source>
</evidence>
<comment type="similarity">
    <text evidence="1">Belongs to the UPF0065 (bug) family.</text>
</comment>
<reference evidence="2 3" key="1">
    <citation type="submission" date="2016-11" db="EMBL/GenBank/DDBJ databases">
        <authorList>
            <person name="Jaros S."/>
            <person name="Januszkiewicz K."/>
            <person name="Wedrychowicz H."/>
        </authorList>
    </citation>
    <scope>NUCLEOTIDE SEQUENCE [LARGE SCALE GENOMIC DNA]</scope>
    <source>
        <strain evidence="2 3">GAS138</strain>
    </source>
</reference>